<evidence type="ECO:0000256" key="2">
    <source>
        <dbReference type="ARBA" id="ARBA00008170"/>
    </source>
</evidence>
<dbReference type="InterPro" id="IPR004713">
    <property type="entry name" value="CaH_exchang"/>
</dbReference>
<evidence type="ECO:0000313" key="13">
    <source>
        <dbReference type="Proteomes" id="UP000266673"/>
    </source>
</evidence>
<dbReference type="NCBIfam" id="TIGR00378">
    <property type="entry name" value="cax"/>
    <property type="match status" value="1"/>
</dbReference>
<keyword evidence="9 10" id="KW-0472">Membrane</keyword>
<keyword evidence="5 10" id="KW-0812">Transmembrane</keyword>
<dbReference type="GO" id="GO:0006874">
    <property type="term" value="P:intracellular calcium ion homeostasis"/>
    <property type="evidence" value="ECO:0007669"/>
    <property type="project" value="TreeGrafter"/>
</dbReference>
<feature type="transmembrane region" description="Helical" evidence="10">
    <location>
        <begin position="313"/>
        <end position="338"/>
    </location>
</feature>
<dbReference type="GO" id="GO:0015369">
    <property type="term" value="F:calcium:proton antiporter activity"/>
    <property type="evidence" value="ECO:0007669"/>
    <property type="project" value="UniProtKB-UniRule"/>
</dbReference>
<feature type="transmembrane region" description="Helical" evidence="10">
    <location>
        <begin position="39"/>
        <end position="55"/>
    </location>
</feature>
<keyword evidence="7 10" id="KW-1133">Transmembrane helix</keyword>
<dbReference type="STRING" id="44941.A0A397UZK8"/>
<feature type="domain" description="Sodium/calcium exchanger membrane region" evidence="11">
    <location>
        <begin position="247"/>
        <end position="390"/>
    </location>
</feature>
<keyword evidence="3 10" id="KW-0813">Transport</keyword>
<evidence type="ECO:0000256" key="1">
    <source>
        <dbReference type="ARBA" id="ARBA00004127"/>
    </source>
</evidence>
<dbReference type="InterPro" id="IPR044880">
    <property type="entry name" value="NCX_ion-bd_dom_sf"/>
</dbReference>
<reference evidence="12 13" key="1">
    <citation type="submission" date="2018-06" db="EMBL/GenBank/DDBJ databases">
        <title>Comparative genomics reveals the genomic features of Rhizophagus irregularis, R. cerebriforme, R. diaphanum and Gigaspora rosea, and their symbiotic lifestyle signature.</title>
        <authorList>
            <person name="Morin E."/>
            <person name="San Clemente H."/>
            <person name="Chen E.C.H."/>
            <person name="De La Providencia I."/>
            <person name="Hainaut M."/>
            <person name="Kuo A."/>
            <person name="Kohler A."/>
            <person name="Murat C."/>
            <person name="Tang N."/>
            <person name="Roy S."/>
            <person name="Loubradou J."/>
            <person name="Henrissat B."/>
            <person name="Grigoriev I.V."/>
            <person name="Corradi N."/>
            <person name="Roux C."/>
            <person name="Martin F.M."/>
        </authorList>
    </citation>
    <scope>NUCLEOTIDE SEQUENCE [LARGE SCALE GENOMIC DNA]</scope>
    <source>
        <strain evidence="12 13">DAOM 194757</strain>
    </source>
</reference>
<dbReference type="PANTHER" id="PTHR31503">
    <property type="entry name" value="VACUOLAR CALCIUM ION TRANSPORTER"/>
    <property type="match status" value="1"/>
</dbReference>
<comment type="caution">
    <text evidence="12">The sequence shown here is derived from an EMBL/GenBank/DDBJ whole genome shotgun (WGS) entry which is preliminary data.</text>
</comment>
<keyword evidence="8 10" id="KW-0406">Ion transport</keyword>
<keyword evidence="6 10" id="KW-0106">Calcium</keyword>
<feature type="transmembrane region" description="Helical" evidence="10">
    <location>
        <begin position="163"/>
        <end position="180"/>
    </location>
</feature>
<feature type="transmembrane region" description="Helical" evidence="10">
    <location>
        <begin position="61"/>
        <end position="80"/>
    </location>
</feature>
<dbReference type="AlphaFoldDB" id="A0A397UZK8"/>
<dbReference type="NCBIfam" id="TIGR00846">
    <property type="entry name" value="caca2"/>
    <property type="match status" value="1"/>
</dbReference>
<dbReference type="GO" id="GO:0012505">
    <property type="term" value="C:endomembrane system"/>
    <property type="evidence" value="ECO:0007669"/>
    <property type="project" value="UniProtKB-SubCell"/>
</dbReference>
<keyword evidence="10" id="KW-0050">Antiport</keyword>
<keyword evidence="10" id="KW-0926">Vacuole</keyword>
<dbReference type="EMBL" id="QKWP01000817">
    <property type="protein sequence ID" value="RIB14587.1"/>
    <property type="molecule type" value="Genomic_DNA"/>
</dbReference>
<proteinExistence type="inferred from homology"/>
<protein>
    <recommendedName>
        <fullName evidence="10">Vacuolar calcium ion transporter</fullName>
    </recommendedName>
</protein>
<evidence type="ECO:0000256" key="7">
    <source>
        <dbReference type="ARBA" id="ARBA00022989"/>
    </source>
</evidence>
<comment type="similarity">
    <text evidence="2 10">Belongs to the Ca(2+):cation antiporter (CaCA) (TC 2.A.19) family.</text>
</comment>
<feature type="transmembrane region" description="Helical" evidence="10">
    <location>
        <begin position="242"/>
        <end position="262"/>
    </location>
</feature>
<evidence type="ECO:0000256" key="8">
    <source>
        <dbReference type="ARBA" id="ARBA00023065"/>
    </source>
</evidence>
<evidence type="ECO:0000259" key="11">
    <source>
        <dbReference type="Pfam" id="PF01699"/>
    </source>
</evidence>
<dbReference type="OrthoDB" id="1699231at2759"/>
<gene>
    <name evidence="12" type="ORF">C2G38_1973022</name>
</gene>
<evidence type="ECO:0000256" key="9">
    <source>
        <dbReference type="ARBA" id="ARBA00023136"/>
    </source>
</evidence>
<feature type="transmembrane region" description="Helical" evidence="10">
    <location>
        <begin position="120"/>
        <end position="142"/>
    </location>
</feature>
<dbReference type="GO" id="GO:0000329">
    <property type="term" value="C:fungal-type vacuole membrane"/>
    <property type="evidence" value="ECO:0007669"/>
    <property type="project" value="TreeGrafter"/>
</dbReference>
<dbReference type="PANTHER" id="PTHR31503:SF22">
    <property type="entry name" value="VACUOLAR CALCIUM ION TRANSPORTER"/>
    <property type="match status" value="1"/>
</dbReference>
<feature type="transmembrane region" description="Helical" evidence="10">
    <location>
        <begin position="92"/>
        <end position="114"/>
    </location>
</feature>
<feature type="transmembrane region" description="Helical" evidence="10">
    <location>
        <begin position="282"/>
        <end position="301"/>
    </location>
</feature>
<feature type="transmembrane region" description="Helical" evidence="10">
    <location>
        <begin position="344"/>
        <end position="365"/>
    </location>
</feature>
<dbReference type="Gene3D" id="1.20.1420.30">
    <property type="entry name" value="NCX, central ion-binding region"/>
    <property type="match status" value="1"/>
</dbReference>
<comment type="function">
    <text evidence="10">Has a role in promoting intracellular calcium ion sequestration via the exchange of calcium ions for hydrogen ions across the vacuolar membrane. Involved also in manganese ion homeostasis via its uptake into the vacuole.</text>
</comment>
<evidence type="ECO:0000256" key="10">
    <source>
        <dbReference type="RuleBase" id="RU365028"/>
    </source>
</evidence>
<feature type="domain" description="Sodium/calcium exchanger membrane region" evidence="11">
    <location>
        <begin position="59"/>
        <end position="224"/>
    </location>
</feature>
<name>A0A397UZK8_9GLOM</name>
<evidence type="ECO:0000256" key="5">
    <source>
        <dbReference type="ARBA" id="ARBA00022692"/>
    </source>
</evidence>
<dbReference type="Proteomes" id="UP000266673">
    <property type="component" value="Unassembled WGS sequence"/>
</dbReference>
<dbReference type="FunFam" id="1.20.1420.30:FF:000024">
    <property type="entry name" value="Calcium/proton exchanger, variant"/>
    <property type="match status" value="1"/>
</dbReference>
<dbReference type="InterPro" id="IPR004798">
    <property type="entry name" value="CAX-like"/>
</dbReference>
<evidence type="ECO:0000256" key="3">
    <source>
        <dbReference type="ARBA" id="ARBA00022448"/>
    </source>
</evidence>
<dbReference type="InterPro" id="IPR004837">
    <property type="entry name" value="NaCa_Exmemb"/>
</dbReference>
<feature type="transmembrane region" description="Helical" evidence="10">
    <location>
        <begin position="372"/>
        <end position="392"/>
    </location>
</feature>
<comment type="subcellular location">
    <subcellularLocation>
        <location evidence="1">Endomembrane system</location>
        <topology evidence="1">Multi-pass membrane protein</topology>
    </subcellularLocation>
    <subcellularLocation>
        <location evidence="10">Vacuole membrane</location>
    </subcellularLocation>
</comment>
<evidence type="ECO:0000313" key="12">
    <source>
        <dbReference type="EMBL" id="RIB14587.1"/>
    </source>
</evidence>
<feature type="transmembrane region" description="Helical" evidence="10">
    <location>
        <begin position="200"/>
        <end position="222"/>
    </location>
</feature>
<accession>A0A397UZK8</accession>
<keyword evidence="4 10" id="KW-0109">Calcium transport</keyword>
<organism evidence="12 13">
    <name type="scientific">Gigaspora rosea</name>
    <dbReference type="NCBI Taxonomy" id="44941"/>
    <lineage>
        <taxon>Eukaryota</taxon>
        <taxon>Fungi</taxon>
        <taxon>Fungi incertae sedis</taxon>
        <taxon>Mucoromycota</taxon>
        <taxon>Glomeromycotina</taxon>
        <taxon>Glomeromycetes</taxon>
        <taxon>Diversisporales</taxon>
        <taxon>Gigasporaceae</taxon>
        <taxon>Gigaspora</taxon>
    </lineage>
</organism>
<evidence type="ECO:0000256" key="6">
    <source>
        <dbReference type="ARBA" id="ARBA00022837"/>
    </source>
</evidence>
<keyword evidence="13" id="KW-1185">Reference proteome</keyword>
<sequence>MLPTHGPIHIDDPNEPNEPIYKPPTITQSLNAALYSSKLNVLLIFVPFGFLAYVFKWNSAVIFILNFIALIPLANLLGYITEDIANWCGQTVGGLLNATFGNAEELIIAVLALIRGEIRVVQATMIGSIISNLLLVLGSCFIAGGFRHKEQEFNRKAAQTNSGLLAIACIGLVIPAAFHFESSSGEQNISSNRDYSLHDQILNLSHGTALVLLAIYGLFLYFQLKTHSHLYQDGDESDDPELSFGTSLFLLAFVTLIVTLSTDILIDSIEGVTDTFGLSKTFVGLILLPIVGNAAEHVSAIRVAIKNKMDLSISIAVGSSTQIALFLTPFIVILGWIIGQPMSLLFQTFETVVLFVSVLITNYLIQDGKSNWLAGILLLSTYFIISLAFFFYSDAGKISGCRNV</sequence>
<evidence type="ECO:0000256" key="4">
    <source>
        <dbReference type="ARBA" id="ARBA00022568"/>
    </source>
</evidence>
<dbReference type="Pfam" id="PF01699">
    <property type="entry name" value="Na_Ca_ex"/>
    <property type="match status" value="2"/>
</dbReference>